<keyword evidence="3" id="KW-1185">Reference proteome</keyword>
<comment type="caution">
    <text evidence="2">The sequence shown here is derived from an EMBL/GenBank/DDBJ whole genome shotgun (WGS) entry which is preliminary data.</text>
</comment>
<dbReference type="RefSeq" id="WP_307276612.1">
    <property type="nucleotide sequence ID" value="NZ_JAUSZT010000002.1"/>
</dbReference>
<name>A0ABU0S3R2_9HYPH</name>
<dbReference type="GO" id="GO:0004722">
    <property type="term" value="F:protein serine/threonine phosphatase activity"/>
    <property type="evidence" value="ECO:0007669"/>
    <property type="project" value="UniProtKB-EC"/>
</dbReference>
<dbReference type="InterPro" id="IPR050126">
    <property type="entry name" value="Ap4A_hydrolase"/>
</dbReference>
<feature type="domain" description="Calcineurin-like phosphoesterase" evidence="1">
    <location>
        <begin position="39"/>
        <end position="242"/>
    </location>
</feature>
<keyword evidence="2" id="KW-0378">Hydrolase</keyword>
<dbReference type="GO" id="GO:0008233">
    <property type="term" value="F:peptidase activity"/>
    <property type="evidence" value="ECO:0007669"/>
    <property type="project" value="UniProtKB-KW"/>
</dbReference>
<keyword evidence="2" id="KW-0645">Protease</keyword>
<dbReference type="EMBL" id="JAUSZT010000002">
    <property type="protein sequence ID" value="MDQ0995404.1"/>
    <property type="molecule type" value="Genomic_DNA"/>
</dbReference>
<organism evidence="2 3">
    <name type="scientific">Phyllobacterium ifriqiyense</name>
    <dbReference type="NCBI Taxonomy" id="314238"/>
    <lineage>
        <taxon>Bacteria</taxon>
        <taxon>Pseudomonadati</taxon>
        <taxon>Pseudomonadota</taxon>
        <taxon>Alphaproteobacteria</taxon>
        <taxon>Hyphomicrobiales</taxon>
        <taxon>Phyllobacteriaceae</taxon>
        <taxon>Phyllobacterium</taxon>
    </lineage>
</organism>
<evidence type="ECO:0000313" key="3">
    <source>
        <dbReference type="Proteomes" id="UP001237780"/>
    </source>
</evidence>
<dbReference type="InterPro" id="IPR004843">
    <property type="entry name" value="Calcineurin-like_PHP"/>
</dbReference>
<dbReference type="Pfam" id="PF00149">
    <property type="entry name" value="Metallophos"/>
    <property type="match status" value="1"/>
</dbReference>
<proteinExistence type="predicted"/>
<dbReference type="Gene3D" id="3.60.21.10">
    <property type="match status" value="1"/>
</dbReference>
<sequence length="266" mass="30364">MSAPIRERLRAFFQYVRRSPGKASKRRPRLETTVTDAAVYVIGDVHGCLHELLTLEKMIFSDAKRLTGKKLMVMLGDYIDKGPASAQVVEHLLTPCKDGFERICLTGNHDMAMVDYFDGHLALSTWMQMGGNTTLTSYGIDVAHLKKMYPKPKHLDQYIRSNLPTRHIDFLRSLPIVVKADDFVFVHAGVRPTIALQNQRDEDLVFIRDDFFNDTPLLKYWVIHGHTPVEAPDRQGRRLNIDTGAYYSGKLTALRIWKRHGTILVT</sequence>
<dbReference type="PANTHER" id="PTHR42850">
    <property type="entry name" value="METALLOPHOSPHOESTERASE"/>
    <property type="match status" value="1"/>
</dbReference>
<evidence type="ECO:0000259" key="1">
    <source>
        <dbReference type="Pfam" id="PF00149"/>
    </source>
</evidence>
<dbReference type="EC" id="3.1.3.16" evidence="2"/>
<dbReference type="Proteomes" id="UP001237780">
    <property type="component" value="Unassembled WGS sequence"/>
</dbReference>
<protein>
    <submittedName>
        <fullName evidence="2">Serine/threonine protein phosphatase 1</fullName>
        <ecNumber evidence="2">3.1.3.16</ecNumber>
    </submittedName>
</protein>
<dbReference type="PANTHER" id="PTHR42850:SF4">
    <property type="entry name" value="ZINC-DEPENDENT ENDOPOLYPHOSPHATASE"/>
    <property type="match status" value="1"/>
</dbReference>
<evidence type="ECO:0000313" key="2">
    <source>
        <dbReference type="EMBL" id="MDQ0995404.1"/>
    </source>
</evidence>
<gene>
    <name evidence="2" type="ORF">QFZ34_000581</name>
</gene>
<accession>A0ABU0S3R2</accession>
<reference evidence="2 3" key="1">
    <citation type="submission" date="2023-07" db="EMBL/GenBank/DDBJ databases">
        <title>Comparative genomics of wheat-associated soil bacteria to identify genetic determinants of phenazine resistance.</title>
        <authorList>
            <person name="Mouncey N."/>
        </authorList>
    </citation>
    <scope>NUCLEOTIDE SEQUENCE [LARGE SCALE GENOMIC DNA]</scope>
    <source>
        <strain evidence="2 3">W4I11</strain>
    </source>
</reference>
<dbReference type="GO" id="GO:0006508">
    <property type="term" value="P:proteolysis"/>
    <property type="evidence" value="ECO:0007669"/>
    <property type="project" value="UniProtKB-KW"/>
</dbReference>
<dbReference type="SUPFAM" id="SSF56300">
    <property type="entry name" value="Metallo-dependent phosphatases"/>
    <property type="match status" value="1"/>
</dbReference>
<dbReference type="InterPro" id="IPR029052">
    <property type="entry name" value="Metallo-depent_PP-like"/>
</dbReference>